<gene>
    <name evidence="3" type="ORF">SAMN06297144_0989</name>
</gene>
<feature type="transmembrane region" description="Helical" evidence="1">
    <location>
        <begin position="111"/>
        <end position="133"/>
    </location>
</feature>
<feature type="transmembrane region" description="Helical" evidence="1">
    <location>
        <begin position="139"/>
        <end position="158"/>
    </location>
</feature>
<evidence type="ECO:0000256" key="1">
    <source>
        <dbReference type="SAM" id="Phobius"/>
    </source>
</evidence>
<dbReference type="EMBL" id="OBMI01000001">
    <property type="protein sequence ID" value="SOB80298.1"/>
    <property type="molecule type" value="Genomic_DNA"/>
</dbReference>
<dbReference type="PANTHER" id="PTHR40057">
    <property type="entry name" value="SLR1162 PROTEIN"/>
    <property type="match status" value="1"/>
</dbReference>
<dbReference type="Proteomes" id="UP000219494">
    <property type="component" value="Unassembled WGS sequence"/>
</dbReference>
<dbReference type="Pfam" id="PF03992">
    <property type="entry name" value="ABM"/>
    <property type="match status" value="1"/>
</dbReference>
<proteinExistence type="predicted"/>
<dbReference type="InterPro" id="IPR038762">
    <property type="entry name" value="ABM_predict"/>
</dbReference>
<evidence type="ECO:0000259" key="2">
    <source>
        <dbReference type="Pfam" id="PF03992"/>
    </source>
</evidence>
<dbReference type="InterPro" id="IPR011008">
    <property type="entry name" value="Dimeric_a/b-barrel"/>
</dbReference>
<dbReference type="PANTHER" id="PTHR40057:SF1">
    <property type="entry name" value="SLR1162 PROTEIN"/>
    <property type="match status" value="1"/>
</dbReference>
<dbReference type="Gene3D" id="3.30.70.100">
    <property type="match status" value="1"/>
</dbReference>
<protein>
    <submittedName>
        <fullName evidence="3">Antibiotic biosynthesis monooxygenase (ABM) superfamily enzyme</fullName>
    </submittedName>
</protein>
<evidence type="ECO:0000313" key="4">
    <source>
        <dbReference type="Proteomes" id="UP000219494"/>
    </source>
</evidence>
<organism evidence="3 4">
    <name type="scientific">Sphingomonas guangdongensis</name>
    <dbReference type="NCBI Taxonomy" id="1141890"/>
    <lineage>
        <taxon>Bacteria</taxon>
        <taxon>Pseudomonadati</taxon>
        <taxon>Pseudomonadota</taxon>
        <taxon>Alphaproteobacteria</taxon>
        <taxon>Sphingomonadales</taxon>
        <taxon>Sphingomonadaceae</taxon>
        <taxon>Sphingomonas</taxon>
    </lineage>
</organism>
<dbReference type="RefSeq" id="WP_097062814.1">
    <property type="nucleotide sequence ID" value="NZ_OBMI01000001.1"/>
</dbReference>
<keyword evidence="1" id="KW-1133">Transmembrane helix</keyword>
<reference evidence="3 4" key="1">
    <citation type="submission" date="2017-07" db="EMBL/GenBank/DDBJ databases">
        <authorList>
            <person name="Sun Z.S."/>
            <person name="Albrecht U."/>
            <person name="Echele G."/>
            <person name="Lee C.C."/>
        </authorList>
    </citation>
    <scope>NUCLEOTIDE SEQUENCE [LARGE SCALE GENOMIC DNA]</scope>
    <source>
        <strain evidence="3 4">CGMCC 1.12672</strain>
    </source>
</reference>
<keyword evidence="3" id="KW-0503">Monooxygenase</keyword>
<dbReference type="OrthoDB" id="7574297at2"/>
<keyword evidence="4" id="KW-1185">Reference proteome</keyword>
<dbReference type="SUPFAM" id="SSF54909">
    <property type="entry name" value="Dimeric alpha+beta barrel"/>
    <property type="match status" value="1"/>
</dbReference>
<evidence type="ECO:0000313" key="3">
    <source>
        <dbReference type="EMBL" id="SOB80298.1"/>
    </source>
</evidence>
<accession>A0A285QFJ5</accession>
<dbReference type="InterPro" id="IPR007138">
    <property type="entry name" value="ABM_dom"/>
</dbReference>
<name>A0A285QFJ5_9SPHN</name>
<keyword evidence="3" id="KW-0560">Oxidoreductase</keyword>
<dbReference type="AlphaFoldDB" id="A0A285QFJ5"/>
<keyword evidence="1" id="KW-0472">Membrane</keyword>
<feature type="domain" description="ABM" evidence="2">
    <location>
        <begin position="5"/>
        <end position="77"/>
    </location>
</feature>
<keyword evidence="1" id="KW-0812">Transmembrane</keyword>
<dbReference type="GO" id="GO:0004497">
    <property type="term" value="F:monooxygenase activity"/>
    <property type="evidence" value="ECO:0007669"/>
    <property type="project" value="UniProtKB-KW"/>
</dbReference>
<sequence>MKTNVIVLATRVVSAGEVDRFRDWAERADAAAARIDGHRASVRLEQPGGIFHLVLQFRDRAALAAWESSDAYNALIEEGADFSIRQRQVQEGAQIWFRVPSESSASKPRQVLMTLAAVYPLLLVISVTANALIGDWPLPLRLLLSAAVLTTLLTFVILPRVRRRAQTWLLADEKGEIREA</sequence>